<dbReference type="RefSeq" id="WP_377486471.1">
    <property type="nucleotide sequence ID" value="NZ_JBHUOX010000012.1"/>
</dbReference>
<feature type="region of interest" description="Disordered" evidence="1">
    <location>
        <begin position="61"/>
        <end position="103"/>
    </location>
</feature>
<proteinExistence type="predicted"/>
<protein>
    <recommendedName>
        <fullName evidence="4">SWFGD domain-containing protein</fullName>
    </recommendedName>
</protein>
<evidence type="ECO:0000313" key="2">
    <source>
        <dbReference type="EMBL" id="MFD3001842.1"/>
    </source>
</evidence>
<evidence type="ECO:0008006" key="4">
    <source>
        <dbReference type="Google" id="ProtNLM"/>
    </source>
</evidence>
<accession>A0ABW6BXY7</accession>
<dbReference type="Proteomes" id="UP001597641">
    <property type="component" value="Unassembled WGS sequence"/>
</dbReference>
<gene>
    <name evidence="2" type="ORF">ACFS7Z_15820</name>
</gene>
<organism evidence="2 3">
    <name type="scientific">Pontibacter toksunensis</name>
    <dbReference type="NCBI Taxonomy" id="1332631"/>
    <lineage>
        <taxon>Bacteria</taxon>
        <taxon>Pseudomonadati</taxon>
        <taxon>Bacteroidota</taxon>
        <taxon>Cytophagia</taxon>
        <taxon>Cytophagales</taxon>
        <taxon>Hymenobacteraceae</taxon>
        <taxon>Pontibacter</taxon>
    </lineage>
</organism>
<dbReference type="EMBL" id="JBHUOX010000012">
    <property type="protein sequence ID" value="MFD3001842.1"/>
    <property type="molecule type" value="Genomic_DNA"/>
</dbReference>
<comment type="caution">
    <text evidence="2">The sequence shown here is derived from an EMBL/GenBank/DDBJ whole genome shotgun (WGS) entry which is preliminary data.</text>
</comment>
<name>A0ABW6BXY7_9BACT</name>
<evidence type="ECO:0000313" key="3">
    <source>
        <dbReference type="Proteomes" id="UP001597641"/>
    </source>
</evidence>
<evidence type="ECO:0000256" key="1">
    <source>
        <dbReference type="SAM" id="MobiDB-lite"/>
    </source>
</evidence>
<sequence length="214" mass="24953">MERYDRDRYNNGGYSNQHWYDDDNYDGINYGRDNRYESDRYNRYDHDDGRGHELKQQFERDYRSLDYRDNDNRSNRNGFRGDNDRGGRFRNYRSNDEDRDTGYAKNFMEEQRREGNIRQGYGISSFDGTSDRYNTLNSDQGGNNMQEAQPYYSGSRDRLSSTRYGGGIGDEFPNSNRGVPNYGIRHFGDEYGADMGSSYGGKNYGPGIGYESGN</sequence>
<feature type="region of interest" description="Disordered" evidence="1">
    <location>
        <begin position="1"/>
        <end position="35"/>
    </location>
</feature>
<keyword evidence="3" id="KW-1185">Reference proteome</keyword>
<reference evidence="3" key="1">
    <citation type="journal article" date="2019" name="Int. J. Syst. Evol. Microbiol.">
        <title>The Global Catalogue of Microorganisms (GCM) 10K type strain sequencing project: providing services to taxonomists for standard genome sequencing and annotation.</title>
        <authorList>
            <consortium name="The Broad Institute Genomics Platform"/>
            <consortium name="The Broad Institute Genome Sequencing Center for Infectious Disease"/>
            <person name="Wu L."/>
            <person name="Ma J."/>
        </authorList>
    </citation>
    <scope>NUCLEOTIDE SEQUENCE [LARGE SCALE GENOMIC DNA]</scope>
    <source>
        <strain evidence="3">KCTC 23984</strain>
    </source>
</reference>